<dbReference type="GeneID" id="66059791"/>
<dbReference type="RefSeq" id="XP_042930981.1">
    <property type="nucleotide sequence ID" value="XM_043075047.1"/>
</dbReference>
<dbReference type="WormBase" id="Bm4286">
    <property type="protein sequence ID" value="BM22740"/>
    <property type="gene ID" value="WBGene00224547"/>
</dbReference>
<name>A0A1U7F3R8_BRUMA</name>
<organism evidence="1">
    <name type="scientific">Brugia malayi</name>
    <name type="common">Filarial nematode worm</name>
    <dbReference type="NCBI Taxonomy" id="6279"/>
    <lineage>
        <taxon>Eukaryota</taxon>
        <taxon>Metazoa</taxon>
        <taxon>Ecdysozoa</taxon>
        <taxon>Nematoda</taxon>
        <taxon>Chromadorea</taxon>
        <taxon>Rhabditida</taxon>
        <taxon>Spirurina</taxon>
        <taxon>Spiruromorpha</taxon>
        <taxon>Filarioidea</taxon>
        <taxon>Onchocercidae</taxon>
        <taxon>Brugia</taxon>
    </lineage>
</organism>
<reference evidence="1" key="2">
    <citation type="submission" date="2012-12" db="EMBL/GenBank/DDBJ databases">
        <authorList>
            <consortium name="WormBase Consortium"/>
            <person name="Ghedin E."/>
            <person name="Paulini M."/>
        </authorList>
    </citation>
    <scope>NUCLEOTIDE SEQUENCE</scope>
    <source>
        <strain evidence="1">FR3</strain>
    </source>
</reference>
<reference evidence="4" key="4">
    <citation type="submission" date="2019-12" db="UniProtKB">
        <authorList>
            <consortium name="WormBaseParasite"/>
        </authorList>
    </citation>
    <scope>IDENTIFICATION</scope>
</reference>
<dbReference type="WBParaSite" id="Bm4286.1">
    <property type="protein sequence ID" value="Bm4286.1"/>
    <property type="gene ID" value="WBGene00224547"/>
</dbReference>
<evidence type="ECO:0000313" key="1">
    <source>
        <dbReference type="EMBL" id="CRZ22705.1"/>
    </source>
</evidence>
<sequence>MERRNIRGTDGSGFAQPKDTSWLYAVSRCGNSNSQRDVITSTNGLERSARLCPLCLPQR</sequence>
<reference evidence="2" key="3">
    <citation type="submission" date="2019-04" db="EMBL/GenBank/DDBJ databases">
        <authorList>
            <person name="Howe K."/>
            <person name="Paulini M."/>
            <person name="Williams G."/>
        </authorList>
    </citation>
    <scope>NUCLEOTIDE SEQUENCE [LARGE SCALE GENOMIC DNA]</scope>
    <source>
        <strain evidence="2">FR3</strain>
    </source>
</reference>
<proteinExistence type="predicted"/>
<evidence type="ECO:0000313" key="4">
    <source>
        <dbReference type="WBParaSite" id="Bm4286.1"/>
    </source>
</evidence>
<evidence type="ECO:0000313" key="3">
    <source>
        <dbReference type="Proteomes" id="UP000006672"/>
    </source>
</evidence>
<dbReference type="KEGG" id="bmy:BM_BM4286"/>
<dbReference type="Proteomes" id="UP000006672">
    <property type="component" value="Unassembled WGS sequence"/>
</dbReference>
<protein>
    <submittedName>
        <fullName evidence="1 4">Bm4286</fullName>
    </submittedName>
    <submittedName>
        <fullName evidence="2">Sphingomyelin synthase-related 1, putative</fullName>
    </submittedName>
</protein>
<reference evidence="1 3" key="1">
    <citation type="journal article" date="2007" name="Science">
        <title>Draft genome of the filarial nematode parasite Brugia malayi.</title>
        <authorList>
            <person name="Ghedin E."/>
            <person name="Wang S."/>
            <person name="Spiro D."/>
            <person name="Caler E."/>
            <person name="Zhao Q."/>
            <person name="Crabtree J."/>
            <person name="Allen J.E."/>
            <person name="Delcher A.L."/>
            <person name="Guiliano D.B."/>
            <person name="Miranda-Saavedra D."/>
            <person name="Angiuoli S.V."/>
            <person name="Creasy T."/>
            <person name="Amedeo P."/>
            <person name="Haas B."/>
            <person name="El-Sayed N.M."/>
            <person name="Wortman J.R."/>
            <person name="Feldblyum T."/>
            <person name="Tallon L."/>
            <person name="Schatz M."/>
            <person name="Shumway M."/>
            <person name="Koo H."/>
            <person name="Salzberg S.L."/>
            <person name="Schobel S."/>
            <person name="Pertea M."/>
            <person name="Pop M."/>
            <person name="White O."/>
            <person name="Barton G.J."/>
            <person name="Carlow C.K."/>
            <person name="Crawford M.J."/>
            <person name="Daub J."/>
            <person name="Dimmic M.W."/>
            <person name="Estes C.F."/>
            <person name="Foster J.M."/>
            <person name="Ganatra M."/>
            <person name="Gregory W.F."/>
            <person name="Johnson N.M."/>
            <person name="Jin J."/>
            <person name="Komuniecki R."/>
            <person name="Korf I."/>
            <person name="Kumar S."/>
            <person name="Laney S."/>
            <person name="Li B.W."/>
            <person name="Li W."/>
            <person name="Lindblom T.H."/>
            <person name="Lustigman S."/>
            <person name="Ma D."/>
            <person name="Maina C.V."/>
            <person name="Martin D.M."/>
            <person name="McCarter J.P."/>
            <person name="McReynolds L."/>
            <person name="Mitreva M."/>
            <person name="Nutman T.B."/>
            <person name="Parkinson J."/>
            <person name="Peregrin-Alvarez J.M."/>
            <person name="Poole C."/>
            <person name="Ren Q."/>
            <person name="Saunders L."/>
            <person name="Sluder A.E."/>
            <person name="Smith K."/>
            <person name="Stanke M."/>
            <person name="Unnasch T.R."/>
            <person name="Ware J."/>
            <person name="Wei A.D."/>
            <person name="Weil G."/>
            <person name="Williams D.J."/>
            <person name="Zhang Y."/>
            <person name="Williams S.A."/>
            <person name="Fraser-Liggett C."/>
            <person name="Slatko B."/>
            <person name="Blaxter M.L."/>
            <person name="Scott A.L."/>
        </authorList>
    </citation>
    <scope>NUCLEOTIDE SEQUENCE</scope>
    <source>
        <strain evidence="1 3">FR3</strain>
    </source>
</reference>
<dbReference type="CTD" id="66059791"/>
<keyword evidence="3" id="KW-1185">Reference proteome</keyword>
<accession>A0A4E9EWM1</accession>
<dbReference type="EMBL" id="CAAKNF010000196">
    <property type="protein sequence ID" value="VIO88584.1"/>
    <property type="molecule type" value="Genomic_DNA"/>
</dbReference>
<dbReference type="AlphaFoldDB" id="A0A1U7F3R8"/>
<gene>
    <name evidence="5" type="ORF">Bm4286</name>
    <name evidence="2" type="ORF">BM_BM4286</name>
    <name evidence="1" type="ORF">BM_Bm4286</name>
</gene>
<evidence type="ECO:0000313" key="2">
    <source>
        <dbReference type="EMBL" id="VIO88584.1"/>
    </source>
</evidence>
<evidence type="ECO:0000313" key="5">
    <source>
        <dbReference type="WormBase" id="Bm4286"/>
    </source>
</evidence>
<accession>A0A1U7F3R8</accession>
<dbReference type="WBParaSite" id="Bm4286.2">
    <property type="protein sequence ID" value="Bm4286.2"/>
    <property type="gene ID" value="WBGene00224547"/>
</dbReference>
<dbReference type="EMBL" id="LN856620">
    <property type="protein sequence ID" value="CRZ22705.1"/>
    <property type="molecule type" value="Genomic_DNA"/>
</dbReference>